<dbReference type="InterPro" id="IPR010994">
    <property type="entry name" value="RuvA_2-like"/>
</dbReference>
<dbReference type="GO" id="GO:0005737">
    <property type="term" value="C:cytoplasm"/>
    <property type="evidence" value="ECO:0007669"/>
    <property type="project" value="UniProtKB-ARBA"/>
</dbReference>
<dbReference type="PROSITE" id="PS50126">
    <property type="entry name" value="S1"/>
    <property type="match status" value="1"/>
</dbReference>
<dbReference type="PANTHER" id="PTHR10724:SF10">
    <property type="entry name" value="S1 RNA-BINDING DOMAIN-CONTAINING PROTEIN 1"/>
    <property type="match status" value="1"/>
</dbReference>
<sequence>PPPPQPPSVAHEIAGAGHHELPASLGARGNDVSPPLQYAMVSEAGASVYSVSAQARDEFPALDATERGTISIARRLQDPLAELVKIDPKALGIGMYQHDVNQKALAERLERVVVSAVNYVGVDLNTASAALLTYVAGLNSKVAKALVAHRDAHGPFQTRSEVRKVKGLGPKAFEQAAGFLRIANGSEPLDTTAIHPESYAAARALLARFGTKHEPLPAVASRVRTALRANETSLAALAQTLSVGEPTLRDIIEYLARPGRDPREELPPPILRADILKLEDLTPGMWLKGTVRNVVDFGAFVDIGLKQDGLVHISELADHFIKHPLDVVQVGDLVEVRVVSLDAQRGRVGLSLRGVWEPSSPTPPSLVL</sequence>
<dbReference type="InterPro" id="IPR012340">
    <property type="entry name" value="NA-bd_OB-fold"/>
</dbReference>
<dbReference type="InterPro" id="IPR032639">
    <property type="entry name" value="Tex_YqgF"/>
</dbReference>
<accession>A0A426U881</accession>
<dbReference type="AlphaFoldDB" id="A0A426U881"/>
<dbReference type="PANTHER" id="PTHR10724">
    <property type="entry name" value="30S RIBOSOMAL PROTEIN S1"/>
    <property type="match status" value="1"/>
</dbReference>
<comment type="caution">
    <text evidence="2">The sequence shown here is derived from an EMBL/GenBank/DDBJ whole genome shotgun (WGS) entry which is preliminary data.</text>
</comment>
<dbReference type="CDD" id="cd05685">
    <property type="entry name" value="S1_Tex"/>
    <property type="match status" value="1"/>
</dbReference>
<dbReference type="Gene3D" id="1.10.150.310">
    <property type="entry name" value="Tex RuvX-like domain-like"/>
    <property type="match status" value="1"/>
</dbReference>
<dbReference type="SMART" id="SM00316">
    <property type="entry name" value="S1"/>
    <property type="match status" value="1"/>
</dbReference>
<feature type="domain" description="S1 motif" evidence="1">
    <location>
        <begin position="284"/>
        <end position="353"/>
    </location>
</feature>
<dbReference type="InterPro" id="IPR023323">
    <property type="entry name" value="Tex-like_dom_sf"/>
</dbReference>
<gene>
    <name evidence="2" type="ORF">EI684_03075</name>
</gene>
<dbReference type="Gene3D" id="2.40.50.140">
    <property type="entry name" value="Nucleic acid-binding proteins"/>
    <property type="match status" value="1"/>
</dbReference>
<dbReference type="Pfam" id="PF12836">
    <property type="entry name" value="HHH_3"/>
    <property type="match status" value="1"/>
</dbReference>
<dbReference type="GO" id="GO:0006412">
    <property type="term" value="P:translation"/>
    <property type="evidence" value="ECO:0007669"/>
    <property type="project" value="TreeGrafter"/>
</dbReference>
<dbReference type="FunFam" id="1.10.150.310:FF:000001">
    <property type="entry name" value="RNA-binding transcriptional accessory protein"/>
    <property type="match status" value="1"/>
</dbReference>
<dbReference type="InterPro" id="IPR003029">
    <property type="entry name" value="S1_domain"/>
</dbReference>
<dbReference type="Pfam" id="PF16921">
    <property type="entry name" value="Tex_YqgF"/>
    <property type="match status" value="1"/>
</dbReference>
<organism evidence="2 3">
    <name type="scientific">Candidatus Viridilinea halotolerans</name>
    <dbReference type="NCBI Taxonomy" id="2491704"/>
    <lineage>
        <taxon>Bacteria</taxon>
        <taxon>Bacillati</taxon>
        <taxon>Chloroflexota</taxon>
        <taxon>Chloroflexia</taxon>
        <taxon>Chloroflexales</taxon>
        <taxon>Chloroflexineae</taxon>
        <taxon>Oscillochloridaceae</taxon>
        <taxon>Candidatus Viridilinea</taxon>
    </lineage>
</organism>
<dbReference type="SUPFAM" id="SSF47781">
    <property type="entry name" value="RuvA domain 2-like"/>
    <property type="match status" value="2"/>
</dbReference>
<dbReference type="GO" id="GO:0003735">
    <property type="term" value="F:structural constituent of ribosome"/>
    <property type="evidence" value="ECO:0007669"/>
    <property type="project" value="TreeGrafter"/>
</dbReference>
<dbReference type="InterPro" id="IPR012337">
    <property type="entry name" value="RNaseH-like_sf"/>
</dbReference>
<dbReference type="InterPro" id="IPR050437">
    <property type="entry name" value="Ribos_protein_bS1-like"/>
</dbReference>
<dbReference type="Gene3D" id="1.10.3500.10">
    <property type="entry name" value="Tex N-terminal region-like"/>
    <property type="match status" value="1"/>
</dbReference>
<dbReference type="InterPro" id="IPR044146">
    <property type="entry name" value="S1_Tex"/>
</dbReference>
<evidence type="ECO:0000313" key="2">
    <source>
        <dbReference type="EMBL" id="RRR76387.1"/>
    </source>
</evidence>
<dbReference type="Pfam" id="PF00575">
    <property type="entry name" value="S1"/>
    <property type="match status" value="1"/>
</dbReference>
<dbReference type="EMBL" id="RSAS01000123">
    <property type="protein sequence ID" value="RRR76387.1"/>
    <property type="molecule type" value="Genomic_DNA"/>
</dbReference>
<evidence type="ECO:0000313" key="3">
    <source>
        <dbReference type="Proteomes" id="UP000280307"/>
    </source>
</evidence>
<dbReference type="Pfam" id="PF17674">
    <property type="entry name" value="HHH_9"/>
    <property type="match status" value="1"/>
</dbReference>
<evidence type="ECO:0000259" key="1">
    <source>
        <dbReference type="PROSITE" id="PS50126"/>
    </source>
</evidence>
<proteinExistence type="predicted"/>
<dbReference type="InterPro" id="IPR041692">
    <property type="entry name" value="HHH_9"/>
</dbReference>
<dbReference type="GO" id="GO:0003729">
    <property type="term" value="F:mRNA binding"/>
    <property type="evidence" value="ECO:0007669"/>
    <property type="project" value="UniProtKB-ARBA"/>
</dbReference>
<dbReference type="SUPFAM" id="SSF53098">
    <property type="entry name" value="Ribonuclease H-like"/>
    <property type="match status" value="1"/>
</dbReference>
<name>A0A426U881_9CHLR</name>
<protein>
    <submittedName>
        <fullName evidence="2">S1 RNA-binding domain-containing protein</fullName>
    </submittedName>
</protein>
<reference evidence="2 3" key="1">
    <citation type="submission" date="2018-12" db="EMBL/GenBank/DDBJ databases">
        <title>Genome Sequence of Candidatus Viridilinea halotolerans isolated from saline sulfide-rich spring.</title>
        <authorList>
            <person name="Grouzdev D.S."/>
            <person name="Burganskaya E.I."/>
            <person name="Krutkina M.S."/>
            <person name="Sukhacheva M.V."/>
            <person name="Gorlenko V.M."/>
        </authorList>
    </citation>
    <scope>NUCLEOTIDE SEQUENCE [LARGE SCALE GENOMIC DNA]</scope>
    <source>
        <strain evidence="2">Chok-6</strain>
    </source>
</reference>
<dbReference type="FunFam" id="2.40.50.140:FF:000051">
    <property type="entry name" value="RNA-binding transcriptional accessory protein"/>
    <property type="match status" value="1"/>
</dbReference>
<dbReference type="Proteomes" id="UP000280307">
    <property type="component" value="Unassembled WGS sequence"/>
</dbReference>
<dbReference type="SUPFAM" id="SSF50249">
    <property type="entry name" value="Nucleic acid-binding proteins"/>
    <property type="match status" value="1"/>
</dbReference>
<feature type="non-terminal residue" evidence="2">
    <location>
        <position position="1"/>
    </location>
</feature>